<comment type="similarity">
    <text evidence="2">Belongs to the bacterial solute-binding protein 1 family.</text>
</comment>
<evidence type="ECO:0000256" key="3">
    <source>
        <dbReference type="ARBA" id="ARBA00022448"/>
    </source>
</evidence>
<dbReference type="InterPro" id="IPR006311">
    <property type="entry name" value="TAT_signal"/>
</dbReference>
<protein>
    <recommendedName>
        <fullName evidence="8">ABC transporter, substrate-binding protein (Cluster 1, maltose/g3p/polyamine/iron)</fullName>
    </recommendedName>
</protein>
<dbReference type="EMBL" id="CADCWN010000122">
    <property type="protein sequence ID" value="CAA9567372.1"/>
    <property type="molecule type" value="Genomic_DNA"/>
</dbReference>
<dbReference type="InterPro" id="IPR006059">
    <property type="entry name" value="SBP"/>
</dbReference>
<evidence type="ECO:0000313" key="7">
    <source>
        <dbReference type="EMBL" id="CAA9567372.1"/>
    </source>
</evidence>
<comment type="subcellular location">
    <subcellularLocation>
        <location evidence="1">Periplasm</location>
    </subcellularLocation>
</comment>
<evidence type="ECO:0000256" key="1">
    <source>
        <dbReference type="ARBA" id="ARBA00004418"/>
    </source>
</evidence>
<dbReference type="GO" id="GO:0042597">
    <property type="term" value="C:periplasmic space"/>
    <property type="evidence" value="ECO:0007669"/>
    <property type="project" value="UniProtKB-SubCell"/>
</dbReference>
<dbReference type="InterPro" id="IPR050490">
    <property type="entry name" value="Bact_solute-bd_prot1"/>
</dbReference>
<reference evidence="7" key="1">
    <citation type="submission" date="2020-02" db="EMBL/GenBank/DDBJ databases">
        <authorList>
            <person name="Meier V. D."/>
        </authorList>
    </citation>
    <scope>NUCLEOTIDE SEQUENCE</scope>
    <source>
        <strain evidence="7">AVDCRST_MAG18</strain>
    </source>
</reference>
<dbReference type="AlphaFoldDB" id="A0A6J4V5E1"/>
<keyword evidence="3" id="KW-0813">Transport</keyword>
<evidence type="ECO:0000256" key="5">
    <source>
        <dbReference type="SAM" id="MobiDB-lite"/>
    </source>
</evidence>
<feature type="compositionally biased region" description="Pro residues" evidence="5">
    <location>
        <begin position="48"/>
        <end position="57"/>
    </location>
</feature>
<organism evidence="7">
    <name type="scientific">uncultured Thermomicrobiales bacterium</name>
    <dbReference type="NCBI Taxonomy" id="1645740"/>
    <lineage>
        <taxon>Bacteria</taxon>
        <taxon>Pseudomonadati</taxon>
        <taxon>Thermomicrobiota</taxon>
        <taxon>Thermomicrobia</taxon>
        <taxon>Thermomicrobiales</taxon>
        <taxon>environmental samples</taxon>
    </lineage>
</organism>
<sequence length="470" mass="48877">MDEGRRLGDTARRTNRALTRRQFVRHFGVVAGGLLALPAFAACTRNAPPPTVAPEGPPETAVDPATPSVSGRSAFREGTALKLLLAGSAAPAADDALRALATEWGREQGVAVTIETVGNAALRARLATPGGTAGVDIVGCRDNLPWLHADLFADLSAEAEGLGAALGGYYDAPAAQARVAGVWRAIPFSVVPSAVIYRTDWLKAVGASAFPTTTDGLLKLGKALKAAGHPFGAPAGRSADDPRALWYAVLWAFGGRVTEADGRTIAINTPETAAAIEWARGFWSEACLAEGLMWDDSGNNLAYADAQIAATQNGPGLYLKLKQEAPEIAAVSALAPFPAGPAGQAAPVTTRAHALLKTSANADAARAFLLWLGQRAQTERYLDAGGGAIVAALRAFEDSPVWARDPQLRAFLAAASAGRWVGWPAAPSRAADDTDAHFVVVDMFARVFVGKNVQLSIGEAETALRGIYAS</sequence>
<dbReference type="PANTHER" id="PTHR43649:SF34">
    <property type="entry name" value="ABC TRANSPORTER PERIPLASMIC-BINDING PROTEIN YCJN-RELATED"/>
    <property type="match status" value="1"/>
</dbReference>
<dbReference type="Pfam" id="PF01547">
    <property type="entry name" value="SBP_bac_1"/>
    <property type="match status" value="1"/>
</dbReference>
<keyword evidence="4 6" id="KW-0732">Signal</keyword>
<accession>A0A6J4V5E1</accession>
<dbReference type="PANTHER" id="PTHR43649">
    <property type="entry name" value="ARABINOSE-BINDING PROTEIN-RELATED"/>
    <property type="match status" value="1"/>
</dbReference>
<feature type="signal peptide" evidence="6">
    <location>
        <begin position="1"/>
        <end position="41"/>
    </location>
</feature>
<dbReference type="SUPFAM" id="SSF53850">
    <property type="entry name" value="Periplasmic binding protein-like II"/>
    <property type="match status" value="1"/>
</dbReference>
<feature type="region of interest" description="Disordered" evidence="5">
    <location>
        <begin position="48"/>
        <end position="71"/>
    </location>
</feature>
<dbReference type="PROSITE" id="PS51318">
    <property type="entry name" value="TAT"/>
    <property type="match status" value="1"/>
</dbReference>
<dbReference type="Gene3D" id="3.40.190.10">
    <property type="entry name" value="Periplasmic binding protein-like II"/>
    <property type="match status" value="1"/>
</dbReference>
<evidence type="ECO:0000256" key="6">
    <source>
        <dbReference type="SAM" id="SignalP"/>
    </source>
</evidence>
<evidence type="ECO:0000256" key="4">
    <source>
        <dbReference type="ARBA" id="ARBA00022729"/>
    </source>
</evidence>
<feature type="chain" id="PRO_5027065092" description="ABC transporter, substrate-binding protein (Cluster 1, maltose/g3p/polyamine/iron)" evidence="6">
    <location>
        <begin position="42"/>
        <end position="470"/>
    </location>
</feature>
<proteinExistence type="inferred from homology"/>
<evidence type="ECO:0008006" key="8">
    <source>
        <dbReference type="Google" id="ProtNLM"/>
    </source>
</evidence>
<name>A0A6J4V5E1_9BACT</name>
<evidence type="ECO:0000256" key="2">
    <source>
        <dbReference type="ARBA" id="ARBA00008520"/>
    </source>
</evidence>
<gene>
    <name evidence="7" type="ORF">AVDCRST_MAG18-1597</name>
</gene>